<dbReference type="EC" id="1.3.1.33" evidence="2"/>
<protein>
    <submittedName>
        <fullName evidence="2">Short-chain alcohol dehydrogenase</fullName>
        <ecNumber evidence="2">1.3.1.33</ecNumber>
    </submittedName>
</protein>
<reference evidence="2 3" key="1">
    <citation type="submission" date="2024-01" db="EMBL/GenBank/DDBJ databases">
        <title>A draft genome for the cacao thread blight pathogen Marasmiellus scandens.</title>
        <authorList>
            <person name="Baruah I.K."/>
            <person name="Leung J."/>
            <person name="Bukari Y."/>
            <person name="Amoako-Attah I."/>
            <person name="Meinhardt L.W."/>
            <person name="Bailey B.A."/>
            <person name="Cohen S.P."/>
        </authorList>
    </citation>
    <scope>NUCLEOTIDE SEQUENCE [LARGE SCALE GENOMIC DNA]</scope>
    <source>
        <strain evidence="2 3">GH-19</strain>
    </source>
</reference>
<evidence type="ECO:0000256" key="1">
    <source>
        <dbReference type="SAM" id="MobiDB-lite"/>
    </source>
</evidence>
<sequence length="466" mass="51361">MSQYSVLPPELWTHIWSFACTDDGHQGRVLALVSRHVYATSAPVRLQSITLTGLRDLLAFAYMIRSSPKADLLVRKVRYLTVMADAMPISPQELIAELELRERLIALNRNSTGTRSTPPTTPAERKAAEKKRERFFLHTLFNMLRLLSPTLLELELSLQAIQSPSFFSHVGCPSNVWPYQNHPAGPLEFPKLTYLFYACPPSGVLPWSPVTCQRILQPHIEGAPTSDTSSDLLAEETEHVPFSCPRLMDLTVVCDDSQAGDPDESIVVEEEDEDEAAYETERRPPEEQTDYSGLEDENLLVQSQCSPLTSLAPSLHTVTLLASTPAKAITAVYSASSVADSTSIPSTSLETALVAELELAAAAAEWESLFVPYAYEESTVSSIPSQSRYSALESAVDGAAIERIGKGMPETVEKVICAPKVRWDDSWDAFKNGVQKGLAEAKKMQEESESCSHRVDVCVVRRSEVS</sequence>
<proteinExistence type="predicted"/>
<keyword evidence="3" id="KW-1185">Reference proteome</keyword>
<feature type="region of interest" description="Disordered" evidence="1">
    <location>
        <begin position="258"/>
        <end position="291"/>
    </location>
</feature>
<feature type="compositionally biased region" description="Acidic residues" evidence="1">
    <location>
        <begin position="261"/>
        <end position="278"/>
    </location>
</feature>
<organism evidence="2 3">
    <name type="scientific">Marasmiellus scandens</name>
    <dbReference type="NCBI Taxonomy" id="2682957"/>
    <lineage>
        <taxon>Eukaryota</taxon>
        <taxon>Fungi</taxon>
        <taxon>Dikarya</taxon>
        <taxon>Basidiomycota</taxon>
        <taxon>Agaricomycotina</taxon>
        <taxon>Agaricomycetes</taxon>
        <taxon>Agaricomycetidae</taxon>
        <taxon>Agaricales</taxon>
        <taxon>Marasmiineae</taxon>
        <taxon>Omphalotaceae</taxon>
        <taxon>Marasmiellus</taxon>
    </lineage>
</organism>
<evidence type="ECO:0000313" key="2">
    <source>
        <dbReference type="EMBL" id="KAK7468926.1"/>
    </source>
</evidence>
<evidence type="ECO:0000313" key="3">
    <source>
        <dbReference type="Proteomes" id="UP001498398"/>
    </source>
</evidence>
<name>A0ABR1JZW2_9AGAR</name>
<gene>
    <name evidence="2" type="primary">RDH1_1</name>
    <name evidence="2" type="ORF">VKT23_003421</name>
</gene>
<comment type="caution">
    <text evidence="2">The sequence shown here is derived from an EMBL/GenBank/DDBJ whole genome shotgun (WGS) entry which is preliminary data.</text>
</comment>
<feature type="region of interest" description="Disordered" evidence="1">
    <location>
        <begin position="109"/>
        <end position="128"/>
    </location>
</feature>
<accession>A0ABR1JZW2</accession>
<dbReference type="Proteomes" id="UP001498398">
    <property type="component" value="Unassembled WGS sequence"/>
</dbReference>
<keyword evidence="2" id="KW-0560">Oxidoreductase</keyword>
<dbReference type="EMBL" id="JBANRG010000003">
    <property type="protein sequence ID" value="KAK7468926.1"/>
    <property type="molecule type" value="Genomic_DNA"/>
</dbReference>
<dbReference type="GO" id="GO:0016630">
    <property type="term" value="F:protochlorophyllide reductase activity"/>
    <property type="evidence" value="ECO:0007669"/>
    <property type="project" value="UniProtKB-EC"/>
</dbReference>